<dbReference type="Proteomes" id="UP000022910">
    <property type="component" value="Unassembled WGS sequence"/>
</dbReference>
<evidence type="ECO:0000256" key="1">
    <source>
        <dbReference type="SAM" id="SignalP"/>
    </source>
</evidence>
<name>A0A015KPU7_RHIIW</name>
<keyword evidence="1" id="KW-0732">Signal</keyword>
<organism evidence="2 3">
    <name type="scientific">Rhizophagus irregularis (strain DAOM 197198w)</name>
    <name type="common">Glomus intraradices</name>
    <dbReference type="NCBI Taxonomy" id="1432141"/>
    <lineage>
        <taxon>Eukaryota</taxon>
        <taxon>Fungi</taxon>
        <taxon>Fungi incertae sedis</taxon>
        <taxon>Mucoromycota</taxon>
        <taxon>Glomeromycotina</taxon>
        <taxon>Glomeromycetes</taxon>
        <taxon>Glomerales</taxon>
        <taxon>Glomeraceae</taxon>
        <taxon>Rhizophagus</taxon>
    </lineage>
</organism>
<comment type="caution">
    <text evidence="2">The sequence shown here is derived from an EMBL/GenBank/DDBJ whole genome shotgun (WGS) entry which is preliminary data.</text>
</comment>
<feature type="chain" id="PRO_5001474802" evidence="1">
    <location>
        <begin position="24"/>
        <end position="123"/>
    </location>
</feature>
<dbReference type="EMBL" id="JEMT01016806">
    <property type="protein sequence ID" value="EXX69594.1"/>
    <property type="molecule type" value="Genomic_DNA"/>
</dbReference>
<feature type="signal peptide" evidence="1">
    <location>
        <begin position="1"/>
        <end position="23"/>
    </location>
</feature>
<gene>
    <name evidence="2" type="ORF">RirG_094610</name>
</gene>
<keyword evidence="3" id="KW-1185">Reference proteome</keyword>
<accession>A0A015KPU7</accession>
<dbReference type="HOGENOM" id="CLU_2050924_0_0_1"/>
<sequence>MKAPTHFIIISIILSLFFYIGLAEVVSCPNADKNCYYLNELLAPCDYKIDFSYIYYYFSVGGDNFSGLENCSCTKEFYDTLVTCGKFCQFPVDTTVKYESDCKIAKHPVDLSGGNPAPTTGGT</sequence>
<reference evidence="2 3" key="1">
    <citation type="submission" date="2014-02" db="EMBL/GenBank/DDBJ databases">
        <title>Single nucleus genome sequencing reveals high similarity among nuclei of an endomycorrhizal fungus.</title>
        <authorList>
            <person name="Lin K."/>
            <person name="Geurts R."/>
            <person name="Zhang Z."/>
            <person name="Limpens E."/>
            <person name="Saunders D.G."/>
            <person name="Mu D."/>
            <person name="Pang E."/>
            <person name="Cao H."/>
            <person name="Cha H."/>
            <person name="Lin T."/>
            <person name="Zhou Q."/>
            <person name="Shang Y."/>
            <person name="Li Y."/>
            <person name="Ivanov S."/>
            <person name="Sharma T."/>
            <person name="Velzen R.V."/>
            <person name="Ruijter N.D."/>
            <person name="Aanen D.K."/>
            <person name="Win J."/>
            <person name="Kamoun S."/>
            <person name="Bisseling T."/>
            <person name="Huang S."/>
        </authorList>
    </citation>
    <scope>NUCLEOTIDE SEQUENCE [LARGE SCALE GENOMIC DNA]</scope>
    <source>
        <strain evidence="3">DAOM197198w</strain>
    </source>
</reference>
<dbReference type="OrthoDB" id="2319844at2759"/>
<dbReference type="AlphaFoldDB" id="A0A015KPU7"/>
<proteinExistence type="predicted"/>
<evidence type="ECO:0000313" key="2">
    <source>
        <dbReference type="EMBL" id="EXX69594.1"/>
    </source>
</evidence>
<evidence type="ECO:0000313" key="3">
    <source>
        <dbReference type="Proteomes" id="UP000022910"/>
    </source>
</evidence>
<protein>
    <submittedName>
        <fullName evidence="2">Uncharacterized protein</fullName>
    </submittedName>
</protein>